<organism evidence="1 2">
    <name type="scientific">Nematostella vectensis</name>
    <name type="common">Starlet sea anemone</name>
    <dbReference type="NCBI Taxonomy" id="45351"/>
    <lineage>
        <taxon>Eukaryota</taxon>
        <taxon>Metazoa</taxon>
        <taxon>Cnidaria</taxon>
        <taxon>Anthozoa</taxon>
        <taxon>Hexacorallia</taxon>
        <taxon>Actiniaria</taxon>
        <taxon>Edwardsiidae</taxon>
        <taxon>Nematostella</taxon>
    </lineage>
</organism>
<name>A7TB14_NEMVE</name>
<sequence>RCHSCNGNNALARRVCTTCKATFPPPKKKEMRGDGNITHQRGHLFDRADVLQKEHGVDVVVLMFGRHGKGTTTSCYGTRGRGLKFIGDQQEAKPDEDGQLAFRLFDRFMRGL</sequence>
<gene>
    <name evidence="1" type="ORF">NEMVEDRAFT_v1g224706</name>
</gene>
<dbReference type="EMBL" id="DS474667">
    <property type="protein sequence ID" value="EDO26804.1"/>
    <property type="molecule type" value="Genomic_DNA"/>
</dbReference>
<evidence type="ECO:0000313" key="2">
    <source>
        <dbReference type="Proteomes" id="UP000001593"/>
    </source>
</evidence>
<dbReference type="AlphaFoldDB" id="A7TB14"/>
<protein>
    <submittedName>
        <fullName evidence="1">Uncharacterized protein</fullName>
    </submittedName>
</protein>
<proteinExistence type="predicted"/>
<evidence type="ECO:0000313" key="1">
    <source>
        <dbReference type="EMBL" id="EDO26804.1"/>
    </source>
</evidence>
<feature type="non-terminal residue" evidence="1">
    <location>
        <position position="112"/>
    </location>
</feature>
<dbReference type="OMA" id="RANILHM"/>
<dbReference type="HOGENOM" id="CLU_2152116_0_0_1"/>
<dbReference type="Proteomes" id="UP000001593">
    <property type="component" value="Unassembled WGS sequence"/>
</dbReference>
<dbReference type="InParanoid" id="A7TB14"/>
<dbReference type="KEGG" id="nve:5525204"/>
<reference evidence="1 2" key="1">
    <citation type="journal article" date="2007" name="Science">
        <title>Sea anemone genome reveals ancestral eumetazoan gene repertoire and genomic organization.</title>
        <authorList>
            <person name="Putnam N.H."/>
            <person name="Srivastava M."/>
            <person name="Hellsten U."/>
            <person name="Dirks B."/>
            <person name="Chapman J."/>
            <person name="Salamov A."/>
            <person name="Terry A."/>
            <person name="Shapiro H."/>
            <person name="Lindquist E."/>
            <person name="Kapitonov V.V."/>
            <person name="Jurka J."/>
            <person name="Genikhovich G."/>
            <person name="Grigoriev I.V."/>
            <person name="Lucas S.M."/>
            <person name="Steele R.E."/>
            <person name="Finnerty J.R."/>
            <person name="Technau U."/>
            <person name="Martindale M.Q."/>
            <person name="Rokhsar D.S."/>
        </authorList>
    </citation>
    <scope>NUCLEOTIDE SEQUENCE [LARGE SCALE GENOMIC DNA]</scope>
    <source>
        <strain evidence="2">CH2 X CH6</strain>
    </source>
</reference>
<accession>A7TB14</accession>
<keyword evidence="2" id="KW-1185">Reference proteome</keyword>